<dbReference type="RefSeq" id="WP_406855019.1">
    <property type="nucleotide sequence ID" value="NZ_CP157484.1"/>
</dbReference>
<proteinExistence type="predicted"/>
<keyword evidence="2" id="KW-0378">Hydrolase</keyword>
<feature type="chain" id="PRO_5043391950" evidence="1">
    <location>
        <begin position="21"/>
        <end position="171"/>
    </location>
</feature>
<dbReference type="EMBL" id="CP157484">
    <property type="protein sequence ID" value="XBO38182.1"/>
    <property type="molecule type" value="Genomic_DNA"/>
</dbReference>
<keyword evidence="1" id="KW-0732">Signal</keyword>
<dbReference type="AlphaFoldDB" id="A0AAU7JCR6"/>
<gene>
    <name evidence="2" type="ORF">ABEG18_21115</name>
</gene>
<keyword evidence="2" id="KW-0121">Carboxypeptidase</keyword>
<reference evidence="2" key="1">
    <citation type="submission" date="2024-05" db="EMBL/GenBank/DDBJ databases">
        <authorList>
            <person name="Kim S."/>
            <person name="Heo J."/>
            <person name="Choi H."/>
            <person name="Choi Y."/>
            <person name="Kwon S.-W."/>
            <person name="Kim Y."/>
        </authorList>
    </citation>
    <scope>NUCLEOTIDE SEQUENCE</scope>
    <source>
        <strain evidence="2">KACC 23698</strain>
    </source>
</reference>
<keyword evidence="2" id="KW-0645">Protease</keyword>
<evidence type="ECO:0000256" key="1">
    <source>
        <dbReference type="SAM" id="SignalP"/>
    </source>
</evidence>
<protein>
    <submittedName>
        <fullName evidence="2">Carboxypeptidase regulatory-like domain-containing protein</fullName>
    </submittedName>
</protein>
<sequence length="171" mass="18748">MSKLPVIFCAVALLLGGCMAQQPIETSFDDAMAAQAKAQLAPGTGTVKGSAFLRKPNGNFVTAGGEWVYLIPATPYARERFGKLFGEKHYNRAFLGRSVAPADPVYAELMRKQKAHKDGSFKFEDVKAGRYIVSTTLVWLPEDEYFLRGGAMYDEVTVKEDETVEAILSGK</sequence>
<evidence type="ECO:0000313" key="2">
    <source>
        <dbReference type="EMBL" id="XBO38182.1"/>
    </source>
</evidence>
<dbReference type="SUPFAM" id="SSF117074">
    <property type="entry name" value="Hypothetical protein PA1324"/>
    <property type="match status" value="1"/>
</dbReference>
<dbReference type="GO" id="GO:0004180">
    <property type="term" value="F:carboxypeptidase activity"/>
    <property type="evidence" value="ECO:0007669"/>
    <property type="project" value="UniProtKB-KW"/>
</dbReference>
<name>A0AAU7JCR6_9HYPH</name>
<feature type="signal peptide" evidence="1">
    <location>
        <begin position="1"/>
        <end position="20"/>
    </location>
</feature>
<dbReference type="PROSITE" id="PS51257">
    <property type="entry name" value="PROKAR_LIPOPROTEIN"/>
    <property type="match status" value="1"/>
</dbReference>
<organism evidence="2">
    <name type="scientific">Alsobacter sp. KACC 23698</name>
    <dbReference type="NCBI Taxonomy" id="3149229"/>
    <lineage>
        <taxon>Bacteria</taxon>
        <taxon>Pseudomonadati</taxon>
        <taxon>Pseudomonadota</taxon>
        <taxon>Alphaproteobacteria</taxon>
        <taxon>Hyphomicrobiales</taxon>
        <taxon>Alsobacteraceae</taxon>
        <taxon>Alsobacter</taxon>
    </lineage>
</organism>
<accession>A0AAU7JCR6</accession>